<evidence type="ECO:0000313" key="2">
    <source>
        <dbReference type="EMBL" id="AGA69465.1"/>
    </source>
</evidence>
<dbReference type="STRING" id="871963.Desdi_2020"/>
<dbReference type="CDD" id="cd00118">
    <property type="entry name" value="LysM"/>
    <property type="match status" value="1"/>
</dbReference>
<dbReference type="SUPFAM" id="SSF47090">
    <property type="entry name" value="PGBD-like"/>
    <property type="match status" value="4"/>
</dbReference>
<dbReference type="Pfam" id="PF01471">
    <property type="entry name" value="PG_binding_1"/>
    <property type="match status" value="4"/>
</dbReference>
<name>L0F8W2_DESDL</name>
<dbReference type="InterPro" id="IPR036779">
    <property type="entry name" value="LysM_dom_sf"/>
</dbReference>
<dbReference type="RefSeq" id="WP_015262446.1">
    <property type="nucleotide sequence ID" value="NC_019903.1"/>
</dbReference>
<dbReference type="SMART" id="SM00257">
    <property type="entry name" value="LysM"/>
    <property type="match status" value="1"/>
</dbReference>
<gene>
    <name evidence="2" type="ordered locus">Desdi_2020</name>
</gene>
<accession>L0F8W2</accession>
<dbReference type="SUPFAM" id="SSF54106">
    <property type="entry name" value="LysM domain"/>
    <property type="match status" value="1"/>
</dbReference>
<dbReference type="PROSITE" id="PS51782">
    <property type="entry name" value="LYSM"/>
    <property type="match status" value="1"/>
</dbReference>
<evidence type="ECO:0000313" key="3">
    <source>
        <dbReference type="Proteomes" id="UP000010797"/>
    </source>
</evidence>
<proteinExistence type="predicted"/>
<dbReference type="Gene3D" id="1.10.101.10">
    <property type="entry name" value="PGBD-like superfamily/PGBD"/>
    <property type="match status" value="4"/>
</dbReference>
<dbReference type="InterPro" id="IPR002477">
    <property type="entry name" value="Peptidoglycan-bd-like"/>
</dbReference>
<dbReference type="eggNOG" id="COG1388">
    <property type="taxonomic scope" value="Bacteria"/>
</dbReference>
<dbReference type="EMBL" id="CP003344">
    <property type="protein sequence ID" value="AGA69465.1"/>
    <property type="molecule type" value="Genomic_DNA"/>
</dbReference>
<dbReference type="InterPro" id="IPR036365">
    <property type="entry name" value="PGBD-like_sf"/>
</dbReference>
<dbReference type="Proteomes" id="UP000010797">
    <property type="component" value="Chromosome"/>
</dbReference>
<dbReference type="Pfam" id="PF01476">
    <property type="entry name" value="LysM"/>
    <property type="match status" value="1"/>
</dbReference>
<dbReference type="InterPro" id="IPR018392">
    <property type="entry name" value="LysM"/>
</dbReference>
<dbReference type="eggNOG" id="COG3409">
    <property type="taxonomic scope" value="Bacteria"/>
</dbReference>
<sequence length="380" mass="39878">MERGVAMNYVVKPGETLFDIACMFNTTVEELLMLNPQISDPMCLFPGQVICVPTQAYPMNSQMPMDGQMGAQPNPCPVLRQGSQGPSVVHLQQLLTSHGFSPGAIDGIFGPRTQAAVIAFQQSRGLVVDGIVGVQTWTALGVNCMTPPPTQPCPTLRQGSTGPDVVRLQQLLTSHGFSPGAIDGIFGPKTEAAVIAFQRSRGLLVDGIVGVQTWTALGVNCMTPPPPPPSPCPTLRQGSRGPDVVRLQQLLTSHGFSPGAIDGIFGPKTEAAVIAFQRSRGLLVDGIVGVQTWTALGVNCMTPPPPPTQPCPTLRMGSRGPAVRELQTLLAAQGFSPGGIDGIFGSKTQAAVIAFQKSKGLAQDGIVGIKTWTALGVNCR</sequence>
<evidence type="ECO:0000259" key="1">
    <source>
        <dbReference type="PROSITE" id="PS51782"/>
    </source>
</evidence>
<keyword evidence="3" id="KW-1185">Reference proteome</keyword>
<dbReference type="HOGENOM" id="CLU_058970_0_0_9"/>
<dbReference type="AlphaFoldDB" id="L0F8W2"/>
<dbReference type="OrthoDB" id="9787225at2"/>
<reference evidence="3" key="1">
    <citation type="submission" date="2012-02" db="EMBL/GenBank/DDBJ databases">
        <title>Complete sequence of Desulfitobacterium dichloroeliminans LMG P-21439.</title>
        <authorList>
            <person name="Lucas S."/>
            <person name="Han J."/>
            <person name="Lapidus A."/>
            <person name="Cheng J.-F."/>
            <person name="Goodwin L."/>
            <person name="Pitluck S."/>
            <person name="Peters L."/>
            <person name="Ovchinnikova G."/>
            <person name="Teshima H."/>
            <person name="Detter J.C."/>
            <person name="Han C."/>
            <person name="Tapia R."/>
            <person name="Land M."/>
            <person name="Hauser L."/>
            <person name="Kyrpides N."/>
            <person name="Ivanova N."/>
            <person name="Pagani I."/>
            <person name="Kruse T."/>
            <person name="de Vos W.M."/>
            <person name="Boon N."/>
            <person name="Smidt H."/>
            <person name="Woyke T."/>
        </authorList>
    </citation>
    <scope>NUCLEOTIDE SEQUENCE [LARGE SCALE GENOMIC DNA]</scope>
    <source>
        <strain evidence="3">LMG P-21439 / DCA1</strain>
    </source>
</reference>
<protein>
    <submittedName>
        <fullName evidence="2">Putative peptidoglycan-binding domain-containing protein</fullName>
    </submittedName>
</protein>
<dbReference type="Gene3D" id="3.10.350.10">
    <property type="entry name" value="LysM domain"/>
    <property type="match status" value="1"/>
</dbReference>
<feature type="domain" description="LysM" evidence="1">
    <location>
        <begin position="7"/>
        <end position="52"/>
    </location>
</feature>
<dbReference type="KEGG" id="ddl:Desdi_2020"/>
<organism evidence="2 3">
    <name type="scientific">Desulfitobacterium dichloroeliminans (strain LMG P-21439 / DCA1)</name>
    <dbReference type="NCBI Taxonomy" id="871963"/>
    <lineage>
        <taxon>Bacteria</taxon>
        <taxon>Bacillati</taxon>
        <taxon>Bacillota</taxon>
        <taxon>Clostridia</taxon>
        <taxon>Eubacteriales</taxon>
        <taxon>Desulfitobacteriaceae</taxon>
        <taxon>Desulfitobacterium</taxon>
    </lineage>
</organism>
<dbReference type="InterPro" id="IPR036366">
    <property type="entry name" value="PGBDSf"/>
</dbReference>